<evidence type="ECO:0000313" key="2">
    <source>
        <dbReference type="Proteomes" id="UP000828048"/>
    </source>
</evidence>
<protein>
    <submittedName>
        <fullName evidence="1">Uncharacterized protein</fullName>
    </submittedName>
</protein>
<accession>A0ACB7WZC4</accession>
<dbReference type="EMBL" id="CM037152">
    <property type="protein sequence ID" value="KAH7833728.1"/>
    <property type="molecule type" value="Genomic_DNA"/>
</dbReference>
<reference evidence="1 2" key="1">
    <citation type="journal article" date="2021" name="Hortic Res">
        <title>High-quality reference genome and annotation aids understanding of berry development for evergreen blueberry (Vaccinium darrowii).</title>
        <authorList>
            <person name="Yu J."/>
            <person name="Hulse-Kemp A.M."/>
            <person name="Babiker E."/>
            <person name="Staton M."/>
        </authorList>
    </citation>
    <scope>NUCLEOTIDE SEQUENCE [LARGE SCALE GENOMIC DNA]</scope>
    <source>
        <strain evidence="2">cv. NJ 8807/NJ 8810</strain>
        <tissue evidence="1">Young leaf</tissue>
    </source>
</reference>
<evidence type="ECO:0000313" key="1">
    <source>
        <dbReference type="EMBL" id="KAH7833728.1"/>
    </source>
</evidence>
<gene>
    <name evidence="1" type="ORF">Vadar_009103</name>
</gene>
<keyword evidence="2" id="KW-1185">Reference proteome</keyword>
<sequence length="264" mass="28486">MSVLPLPLSSLLTFFLTISTLPHPSTSSTQSFLYGGCSQQKYNSGTPYESNVNSVLTSLVNSASSSNFNQFKISVPGSTQSDIVYGLYQCRGDLLNLACRDCVVQAVSQLGALCGDSEGGGLQLEGCFVKYDNTAFLGVEDKTMVYKKCGSSLGYESDGLARRDAVMDYLAAGSQYFRVGGSGKVQGMVQCVQDLTMSGCQDCLAEAIGRLKSECGSATWGDVFLGKCYVRYSERGDYSTGGEGFGYGRQHRWWFVVGGFVMLW</sequence>
<organism evidence="1 2">
    <name type="scientific">Vaccinium darrowii</name>
    <dbReference type="NCBI Taxonomy" id="229202"/>
    <lineage>
        <taxon>Eukaryota</taxon>
        <taxon>Viridiplantae</taxon>
        <taxon>Streptophyta</taxon>
        <taxon>Embryophyta</taxon>
        <taxon>Tracheophyta</taxon>
        <taxon>Spermatophyta</taxon>
        <taxon>Magnoliopsida</taxon>
        <taxon>eudicotyledons</taxon>
        <taxon>Gunneridae</taxon>
        <taxon>Pentapetalae</taxon>
        <taxon>asterids</taxon>
        <taxon>Ericales</taxon>
        <taxon>Ericaceae</taxon>
        <taxon>Vaccinioideae</taxon>
        <taxon>Vaccinieae</taxon>
        <taxon>Vaccinium</taxon>
    </lineage>
</organism>
<name>A0ACB7WZC4_9ERIC</name>
<proteinExistence type="predicted"/>
<comment type="caution">
    <text evidence="1">The sequence shown here is derived from an EMBL/GenBank/DDBJ whole genome shotgun (WGS) entry which is preliminary data.</text>
</comment>
<dbReference type="Proteomes" id="UP000828048">
    <property type="component" value="Chromosome 2"/>
</dbReference>